<dbReference type="RefSeq" id="WP_123207187.1">
    <property type="nucleotide sequence ID" value="NZ_RBEE01000043.1"/>
</dbReference>
<keyword evidence="2" id="KW-1185">Reference proteome</keyword>
<proteinExistence type="predicted"/>
<accession>A0A3N0BPD3</accession>
<dbReference type="EMBL" id="RBEE01000043">
    <property type="protein sequence ID" value="RNL50761.1"/>
    <property type="molecule type" value="Genomic_DNA"/>
</dbReference>
<organism evidence="1 2">
    <name type="scientific">Pedobacter jejuensis</name>
    <dbReference type="NCBI Taxonomy" id="1268550"/>
    <lineage>
        <taxon>Bacteria</taxon>
        <taxon>Pseudomonadati</taxon>
        <taxon>Bacteroidota</taxon>
        <taxon>Sphingobacteriia</taxon>
        <taxon>Sphingobacteriales</taxon>
        <taxon>Sphingobacteriaceae</taxon>
        <taxon>Pedobacter</taxon>
    </lineage>
</organism>
<gene>
    <name evidence="1" type="ORF">D7004_17895</name>
</gene>
<reference evidence="1 2" key="1">
    <citation type="submission" date="2018-10" db="EMBL/GenBank/DDBJ databases">
        <title>Genome sequencing of Pedobacter jejuensis TNB23.</title>
        <authorList>
            <person name="Cho Y.-J."/>
            <person name="Cho A."/>
            <person name="Kim O.-S."/>
        </authorList>
    </citation>
    <scope>NUCLEOTIDE SEQUENCE [LARGE SCALE GENOMIC DNA]</scope>
    <source>
        <strain evidence="1 2">TNB23</strain>
    </source>
</reference>
<dbReference type="AlphaFoldDB" id="A0A3N0BPD3"/>
<evidence type="ECO:0000313" key="1">
    <source>
        <dbReference type="EMBL" id="RNL50761.1"/>
    </source>
</evidence>
<protein>
    <submittedName>
        <fullName evidence="1">Uncharacterized protein</fullName>
    </submittedName>
</protein>
<evidence type="ECO:0000313" key="2">
    <source>
        <dbReference type="Proteomes" id="UP000274046"/>
    </source>
</evidence>
<name>A0A3N0BPD3_9SPHI</name>
<sequence>MEIKETTTKSYGSDKVGDWNLDYQWESANGAKPAGVKVTGNNGTGGFINGDISQPNTNISFGGGAAFDLEVTASILATVAEVNATFESAGKGK</sequence>
<comment type="caution">
    <text evidence="1">The sequence shown here is derived from an EMBL/GenBank/DDBJ whole genome shotgun (WGS) entry which is preliminary data.</text>
</comment>
<dbReference type="Proteomes" id="UP000274046">
    <property type="component" value="Unassembled WGS sequence"/>
</dbReference>